<keyword evidence="3" id="KW-1185">Reference proteome</keyword>
<dbReference type="Proteomes" id="UP000254258">
    <property type="component" value="Unassembled WGS sequence"/>
</dbReference>
<dbReference type="Pfam" id="PF09917">
    <property type="entry name" value="DUF2147"/>
    <property type="match status" value="1"/>
</dbReference>
<dbReference type="Gene3D" id="2.40.128.520">
    <property type="match status" value="1"/>
</dbReference>
<comment type="caution">
    <text evidence="2">The sequence shown here is derived from an EMBL/GenBank/DDBJ whole genome shotgun (WGS) entry which is preliminary data.</text>
</comment>
<organism evidence="2 3">
    <name type="scientific">Dyella monticola</name>
    <dbReference type="NCBI Taxonomy" id="1927958"/>
    <lineage>
        <taxon>Bacteria</taxon>
        <taxon>Pseudomonadati</taxon>
        <taxon>Pseudomonadota</taxon>
        <taxon>Gammaproteobacteria</taxon>
        <taxon>Lysobacterales</taxon>
        <taxon>Rhodanobacteraceae</taxon>
        <taxon>Dyella</taxon>
    </lineage>
</organism>
<dbReference type="InterPro" id="IPR019223">
    <property type="entry name" value="DUF2147"/>
</dbReference>
<accession>A0A370WTZ1</accession>
<sequence length="228" mass="25502">MPSTWISVSISQLENIDVYATDKSPTRSARMYGLECARARGHAMTHIRRWRGTGWCALLFVLCWAGYAIADDADGYVPTPSSIAGDWLVESHDAVIHIEQAGDQYQGRILWQLHDTYGPEDGPELAGKRVTDRKNPDPALRSRPLTGLRLLWGLTFDPGDKKWRDGHVYNSDDGRTYNCWVRMLGPDRLKLHGYLGISLFGGSTVWTRVTMKTTAAPGQRPFVEAPGK</sequence>
<evidence type="ECO:0000313" key="2">
    <source>
        <dbReference type="EMBL" id="RDS79477.1"/>
    </source>
</evidence>
<gene>
    <name evidence="2" type="ORF">DWU98_17905</name>
</gene>
<evidence type="ECO:0000259" key="1">
    <source>
        <dbReference type="Pfam" id="PF09917"/>
    </source>
</evidence>
<proteinExistence type="predicted"/>
<name>A0A370WTZ1_9GAMM</name>
<dbReference type="PANTHER" id="PTHR36919:SF2">
    <property type="entry name" value="BLL6627 PROTEIN"/>
    <property type="match status" value="1"/>
</dbReference>
<feature type="domain" description="DUF2147" evidence="1">
    <location>
        <begin position="85"/>
        <end position="208"/>
    </location>
</feature>
<evidence type="ECO:0000313" key="3">
    <source>
        <dbReference type="Proteomes" id="UP000254258"/>
    </source>
</evidence>
<dbReference type="AlphaFoldDB" id="A0A370WTZ1"/>
<reference evidence="2 3" key="1">
    <citation type="submission" date="2018-07" db="EMBL/GenBank/DDBJ databases">
        <title>Dyella monticola sp. nov. and Dyella psychrodurans sp. nov. isolated from monsoon evergreen broad-leaved forest soil of Dinghu Mountain, China.</title>
        <authorList>
            <person name="Gao Z."/>
            <person name="Qiu L."/>
        </authorList>
    </citation>
    <scope>NUCLEOTIDE SEQUENCE [LARGE SCALE GENOMIC DNA]</scope>
    <source>
        <strain evidence="2 3">4G-K06</strain>
    </source>
</reference>
<dbReference type="EMBL" id="QRBE01000013">
    <property type="protein sequence ID" value="RDS79477.1"/>
    <property type="molecule type" value="Genomic_DNA"/>
</dbReference>
<protein>
    <submittedName>
        <fullName evidence="2">DUF2147 domain-containing protein</fullName>
    </submittedName>
</protein>
<dbReference type="PANTHER" id="PTHR36919">
    <property type="entry name" value="BLR1215 PROTEIN"/>
    <property type="match status" value="1"/>
</dbReference>